<protein>
    <submittedName>
        <fullName evidence="1">Uncharacterized protein</fullName>
    </submittedName>
</protein>
<reference evidence="1" key="1">
    <citation type="submission" date="2020-07" db="EMBL/GenBank/DDBJ databases">
        <title>Multicomponent nature underlies the extraordinary mechanical properties of spider dragline silk.</title>
        <authorList>
            <person name="Kono N."/>
            <person name="Nakamura H."/>
            <person name="Mori M."/>
            <person name="Yoshida Y."/>
            <person name="Ohtoshi R."/>
            <person name="Malay A.D."/>
            <person name="Moran D.A.P."/>
            <person name="Tomita M."/>
            <person name="Numata K."/>
            <person name="Arakawa K."/>
        </authorList>
    </citation>
    <scope>NUCLEOTIDE SEQUENCE</scope>
</reference>
<dbReference type="Proteomes" id="UP000887116">
    <property type="component" value="Unassembled WGS sequence"/>
</dbReference>
<accession>A0A8X6GV55</accession>
<comment type="caution">
    <text evidence="1">The sequence shown here is derived from an EMBL/GenBank/DDBJ whole genome shotgun (WGS) entry which is preliminary data.</text>
</comment>
<evidence type="ECO:0000313" key="1">
    <source>
        <dbReference type="EMBL" id="GFQ74349.1"/>
    </source>
</evidence>
<organism evidence="1 2">
    <name type="scientific">Trichonephila clavata</name>
    <name type="common">Joro spider</name>
    <name type="synonym">Nephila clavata</name>
    <dbReference type="NCBI Taxonomy" id="2740835"/>
    <lineage>
        <taxon>Eukaryota</taxon>
        <taxon>Metazoa</taxon>
        <taxon>Ecdysozoa</taxon>
        <taxon>Arthropoda</taxon>
        <taxon>Chelicerata</taxon>
        <taxon>Arachnida</taxon>
        <taxon>Araneae</taxon>
        <taxon>Araneomorphae</taxon>
        <taxon>Entelegynae</taxon>
        <taxon>Araneoidea</taxon>
        <taxon>Nephilidae</taxon>
        <taxon>Trichonephila</taxon>
    </lineage>
</organism>
<dbReference type="EMBL" id="BMAO01031342">
    <property type="protein sequence ID" value="GFQ74349.1"/>
    <property type="molecule type" value="Genomic_DNA"/>
</dbReference>
<evidence type="ECO:0000313" key="2">
    <source>
        <dbReference type="Proteomes" id="UP000887116"/>
    </source>
</evidence>
<proteinExistence type="predicted"/>
<keyword evidence="2" id="KW-1185">Reference proteome</keyword>
<dbReference type="AlphaFoldDB" id="A0A8X6GV55"/>
<gene>
    <name evidence="1" type="primary">NCL1_50534</name>
    <name evidence="1" type="ORF">TNCT_353621</name>
</gene>
<sequence>MDTIESTSWANAKTPLQFISRHQPGGLAALAVDESECVVVMDKLWFRYPLVPDRETRVMAALVECKIMDVYVAGLLLSLKRMALEEINVYVDPEPNKLKYLELEPLRLPLEHIPPSQRPLKLSQWIHYILLSNHIKLTIRLTSLIQNNVDALSATQPSDIQHWLDALKPEGKINLVTESYLLLFFMLHLRFIYEKFPVKMFEIKLIALKVAESQLNALDQDRSQERLYSVAILGLSAIVLGGCLYKLCR</sequence>
<name>A0A8X6GV55_TRICU</name>